<protein>
    <recommendedName>
        <fullName evidence="5">Secreted protein</fullName>
    </recommendedName>
</protein>
<evidence type="ECO:0000313" key="4">
    <source>
        <dbReference type="Proteomes" id="UP001551176"/>
    </source>
</evidence>
<evidence type="ECO:0000256" key="2">
    <source>
        <dbReference type="SAM" id="SignalP"/>
    </source>
</evidence>
<feature type="region of interest" description="Disordered" evidence="1">
    <location>
        <begin position="70"/>
        <end position="123"/>
    </location>
</feature>
<evidence type="ECO:0008006" key="5">
    <source>
        <dbReference type="Google" id="ProtNLM"/>
    </source>
</evidence>
<feature type="signal peptide" evidence="2">
    <location>
        <begin position="1"/>
        <end position="31"/>
    </location>
</feature>
<keyword evidence="2" id="KW-0732">Signal</keyword>
<organism evidence="3 4">
    <name type="scientific">Streptomyces atriruber</name>
    <dbReference type="NCBI Taxonomy" id="545121"/>
    <lineage>
        <taxon>Bacteria</taxon>
        <taxon>Bacillati</taxon>
        <taxon>Actinomycetota</taxon>
        <taxon>Actinomycetes</taxon>
        <taxon>Kitasatosporales</taxon>
        <taxon>Streptomycetaceae</taxon>
        <taxon>Streptomyces</taxon>
    </lineage>
</organism>
<accession>A0ABV3BDQ9</accession>
<evidence type="ECO:0000256" key="1">
    <source>
        <dbReference type="SAM" id="MobiDB-lite"/>
    </source>
</evidence>
<sequence>MSQQSRSARLAASAVSLVVTVLALFVPTAAAYGTPADAPLTHHTVAAHAQKQAGPHDIPALHVAVAHRPDAHIPGPQPVGPPRTAVGTAPHRALGGPDARPATAPAPPWRSCAAAAPRGPPHR</sequence>
<dbReference type="Proteomes" id="UP001551176">
    <property type="component" value="Unassembled WGS sequence"/>
</dbReference>
<proteinExistence type="predicted"/>
<reference evidence="3 4" key="1">
    <citation type="submission" date="2024-06" db="EMBL/GenBank/DDBJ databases">
        <title>The Natural Products Discovery Center: Release of the First 8490 Sequenced Strains for Exploring Actinobacteria Biosynthetic Diversity.</title>
        <authorList>
            <person name="Kalkreuter E."/>
            <person name="Kautsar S.A."/>
            <person name="Yang D."/>
            <person name="Bader C.D."/>
            <person name="Teijaro C.N."/>
            <person name="Fluegel L."/>
            <person name="Davis C.M."/>
            <person name="Simpson J.R."/>
            <person name="Lauterbach L."/>
            <person name="Steele A.D."/>
            <person name="Gui C."/>
            <person name="Meng S."/>
            <person name="Li G."/>
            <person name="Viehrig K."/>
            <person name="Ye F."/>
            <person name="Su P."/>
            <person name="Kiefer A.F."/>
            <person name="Nichols A."/>
            <person name="Cepeda A.J."/>
            <person name="Yan W."/>
            <person name="Fan B."/>
            <person name="Jiang Y."/>
            <person name="Adhikari A."/>
            <person name="Zheng C.-J."/>
            <person name="Schuster L."/>
            <person name="Cowan T.M."/>
            <person name="Smanski M.J."/>
            <person name="Chevrette M.G."/>
            <person name="De Carvalho L.P.S."/>
            <person name="Shen B."/>
        </authorList>
    </citation>
    <scope>NUCLEOTIDE SEQUENCE [LARGE SCALE GENOMIC DNA]</scope>
    <source>
        <strain evidence="3 4">NPDC046838</strain>
    </source>
</reference>
<keyword evidence="4" id="KW-1185">Reference proteome</keyword>
<name>A0ABV3BDQ9_9ACTN</name>
<comment type="caution">
    <text evidence="3">The sequence shown here is derived from an EMBL/GenBank/DDBJ whole genome shotgun (WGS) entry which is preliminary data.</text>
</comment>
<dbReference type="EMBL" id="JBEYXV010000001">
    <property type="protein sequence ID" value="MEU6819087.1"/>
    <property type="molecule type" value="Genomic_DNA"/>
</dbReference>
<gene>
    <name evidence="3" type="ORF">ABZ921_00560</name>
</gene>
<feature type="chain" id="PRO_5046161245" description="Secreted protein" evidence="2">
    <location>
        <begin position="32"/>
        <end position="123"/>
    </location>
</feature>
<dbReference type="RefSeq" id="WP_359342956.1">
    <property type="nucleotide sequence ID" value="NZ_JBEYXV010000001.1"/>
</dbReference>
<evidence type="ECO:0000313" key="3">
    <source>
        <dbReference type="EMBL" id="MEU6819087.1"/>
    </source>
</evidence>